<dbReference type="AlphaFoldDB" id="A0A5C5Z417"/>
<evidence type="ECO:0000259" key="9">
    <source>
        <dbReference type="Pfam" id="PF00924"/>
    </source>
</evidence>
<keyword evidence="4 7" id="KW-0812">Transmembrane</keyword>
<evidence type="ECO:0000256" key="6">
    <source>
        <dbReference type="ARBA" id="ARBA00023136"/>
    </source>
</evidence>
<feature type="domain" description="Mechanosensitive ion channel transmembrane helices 2/3" evidence="11">
    <location>
        <begin position="346"/>
        <end position="387"/>
    </location>
</feature>
<gene>
    <name evidence="12" type="primary">ynaI_1</name>
    <name evidence="12" type="ORF">CA13_27440</name>
</gene>
<dbReference type="SUPFAM" id="SSF82689">
    <property type="entry name" value="Mechanosensitive channel protein MscS (YggB), C-terminal domain"/>
    <property type="match status" value="1"/>
</dbReference>
<feature type="domain" description="Mechanosensitive ion channel MscS C-terminal" evidence="10">
    <location>
        <begin position="464"/>
        <end position="549"/>
    </location>
</feature>
<comment type="subcellular location">
    <subcellularLocation>
        <location evidence="1">Cell membrane</location>
        <topology evidence="1">Multi-pass membrane protein</topology>
    </subcellularLocation>
</comment>
<evidence type="ECO:0000259" key="10">
    <source>
        <dbReference type="Pfam" id="PF21082"/>
    </source>
</evidence>
<feature type="signal peptide" evidence="8">
    <location>
        <begin position="1"/>
        <end position="21"/>
    </location>
</feature>
<evidence type="ECO:0000313" key="13">
    <source>
        <dbReference type="Proteomes" id="UP000315010"/>
    </source>
</evidence>
<dbReference type="InterPro" id="IPR006686">
    <property type="entry name" value="MscS_channel_CS"/>
</dbReference>
<keyword evidence="8" id="KW-0732">Signal</keyword>
<feature type="transmembrane region" description="Helical" evidence="7">
    <location>
        <begin position="227"/>
        <end position="251"/>
    </location>
</feature>
<dbReference type="InterPro" id="IPR010920">
    <property type="entry name" value="LSM_dom_sf"/>
</dbReference>
<dbReference type="InterPro" id="IPR011066">
    <property type="entry name" value="MscS_channel_C_sf"/>
</dbReference>
<evidence type="ECO:0000256" key="4">
    <source>
        <dbReference type="ARBA" id="ARBA00022692"/>
    </source>
</evidence>
<dbReference type="InterPro" id="IPR023408">
    <property type="entry name" value="MscS_beta-dom_sf"/>
</dbReference>
<evidence type="ECO:0000256" key="7">
    <source>
        <dbReference type="SAM" id="Phobius"/>
    </source>
</evidence>
<dbReference type="GO" id="GO:0008381">
    <property type="term" value="F:mechanosensitive monoatomic ion channel activity"/>
    <property type="evidence" value="ECO:0007669"/>
    <property type="project" value="UniProtKB-ARBA"/>
</dbReference>
<keyword evidence="3" id="KW-1003">Cell membrane</keyword>
<dbReference type="Pfam" id="PF00924">
    <property type="entry name" value="MS_channel_2nd"/>
    <property type="match status" value="1"/>
</dbReference>
<dbReference type="OrthoDB" id="9809206at2"/>
<dbReference type="Gene3D" id="2.30.30.60">
    <property type="match status" value="1"/>
</dbReference>
<dbReference type="Gene3D" id="3.30.70.100">
    <property type="match status" value="1"/>
</dbReference>
<evidence type="ECO:0000259" key="11">
    <source>
        <dbReference type="Pfam" id="PF21088"/>
    </source>
</evidence>
<feature type="transmembrane region" description="Helical" evidence="7">
    <location>
        <begin position="295"/>
        <end position="319"/>
    </location>
</feature>
<comment type="caution">
    <text evidence="12">The sequence shown here is derived from an EMBL/GenBank/DDBJ whole genome shotgun (WGS) entry which is preliminary data.</text>
</comment>
<evidence type="ECO:0000256" key="8">
    <source>
        <dbReference type="SAM" id="SignalP"/>
    </source>
</evidence>
<dbReference type="InterPro" id="IPR049278">
    <property type="entry name" value="MS_channel_C"/>
</dbReference>
<feature type="transmembrane region" description="Helical" evidence="7">
    <location>
        <begin position="364"/>
        <end position="384"/>
    </location>
</feature>
<dbReference type="Proteomes" id="UP000315010">
    <property type="component" value="Unassembled WGS sequence"/>
</dbReference>
<dbReference type="GO" id="GO:0005886">
    <property type="term" value="C:plasma membrane"/>
    <property type="evidence" value="ECO:0007669"/>
    <property type="project" value="UniProtKB-SubCell"/>
</dbReference>
<keyword evidence="13" id="KW-1185">Reference proteome</keyword>
<dbReference type="InterPro" id="IPR011014">
    <property type="entry name" value="MscS_channel_TM-2"/>
</dbReference>
<feature type="domain" description="Mechanosensitive ion channel MscS" evidence="9">
    <location>
        <begin position="388"/>
        <end position="454"/>
    </location>
</feature>
<keyword evidence="5 7" id="KW-1133">Transmembrane helix</keyword>
<protein>
    <submittedName>
        <fullName evidence="12">Low conductance mechanosensitive channel YnaI</fullName>
    </submittedName>
</protein>
<dbReference type="Pfam" id="PF21088">
    <property type="entry name" value="MS_channel_1st"/>
    <property type="match status" value="1"/>
</dbReference>
<dbReference type="SUPFAM" id="SSF50182">
    <property type="entry name" value="Sm-like ribonucleoproteins"/>
    <property type="match status" value="1"/>
</dbReference>
<feature type="transmembrane region" description="Helical" evidence="7">
    <location>
        <begin position="340"/>
        <end position="358"/>
    </location>
</feature>
<dbReference type="Gene3D" id="1.10.287.1260">
    <property type="match status" value="1"/>
</dbReference>
<dbReference type="InterPro" id="IPR006685">
    <property type="entry name" value="MscS_channel_2nd"/>
</dbReference>
<evidence type="ECO:0000256" key="2">
    <source>
        <dbReference type="ARBA" id="ARBA00008017"/>
    </source>
</evidence>
<organism evidence="12 13">
    <name type="scientific">Novipirellula herctigrandis</name>
    <dbReference type="NCBI Taxonomy" id="2527986"/>
    <lineage>
        <taxon>Bacteria</taxon>
        <taxon>Pseudomonadati</taxon>
        <taxon>Planctomycetota</taxon>
        <taxon>Planctomycetia</taxon>
        <taxon>Pirellulales</taxon>
        <taxon>Pirellulaceae</taxon>
        <taxon>Novipirellula</taxon>
    </lineage>
</organism>
<feature type="chain" id="PRO_5022784958" evidence="8">
    <location>
        <begin position="22"/>
        <end position="582"/>
    </location>
</feature>
<evidence type="ECO:0000256" key="1">
    <source>
        <dbReference type="ARBA" id="ARBA00004651"/>
    </source>
</evidence>
<dbReference type="SUPFAM" id="SSF82861">
    <property type="entry name" value="Mechanosensitive channel protein MscS (YggB), transmembrane region"/>
    <property type="match status" value="1"/>
</dbReference>
<proteinExistence type="inferred from homology"/>
<dbReference type="PROSITE" id="PS01246">
    <property type="entry name" value="UPF0003"/>
    <property type="match status" value="1"/>
</dbReference>
<reference evidence="12 13" key="1">
    <citation type="submission" date="2019-02" db="EMBL/GenBank/DDBJ databases">
        <title>Deep-cultivation of Planctomycetes and their phenomic and genomic characterization uncovers novel biology.</title>
        <authorList>
            <person name="Wiegand S."/>
            <person name="Jogler M."/>
            <person name="Boedeker C."/>
            <person name="Pinto D."/>
            <person name="Vollmers J."/>
            <person name="Rivas-Marin E."/>
            <person name="Kohn T."/>
            <person name="Peeters S.H."/>
            <person name="Heuer A."/>
            <person name="Rast P."/>
            <person name="Oberbeckmann S."/>
            <person name="Bunk B."/>
            <person name="Jeske O."/>
            <person name="Meyerdierks A."/>
            <person name="Storesund J.E."/>
            <person name="Kallscheuer N."/>
            <person name="Luecker S."/>
            <person name="Lage O.M."/>
            <person name="Pohl T."/>
            <person name="Merkel B.J."/>
            <person name="Hornburger P."/>
            <person name="Mueller R.-W."/>
            <person name="Bruemmer F."/>
            <person name="Labrenz M."/>
            <person name="Spormann A.M."/>
            <person name="Op Den Camp H."/>
            <person name="Overmann J."/>
            <person name="Amann R."/>
            <person name="Jetten M.S.M."/>
            <person name="Mascher T."/>
            <person name="Medema M.H."/>
            <person name="Devos D.P."/>
            <person name="Kaster A.-K."/>
            <person name="Ovreas L."/>
            <person name="Rohde M."/>
            <person name="Galperin M.Y."/>
            <person name="Jogler C."/>
        </authorList>
    </citation>
    <scope>NUCLEOTIDE SEQUENCE [LARGE SCALE GENOMIC DNA]</scope>
    <source>
        <strain evidence="12 13">CA13</strain>
    </source>
</reference>
<comment type="similarity">
    <text evidence="2">Belongs to the MscS (TC 1.A.23) family.</text>
</comment>
<name>A0A5C5Z417_9BACT</name>
<dbReference type="PANTHER" id="PTHR30566">
    <property type="entry name" value="YNAI-RELATED MECHANOSENSITIVE ION CHANNEL"/>
    <property type="match status" value="1"/>
</dbReference>
<dbReference type="EMBL" id="SJPJ01000001">
    <property type="protein sequence ID" value="TWT81293.1"/>
    <property type="molecule type" value="Genomic_DNA"/>
</dbReference>
<evidence type="ECO:0000313" key="12">
    <source>
        <dbReference type="EMBL" id="TWT81293.1"/>
    </source>
</evidence>
<evidence type="ECO:0000256" key="3">
    <source>
        <dbReference type="ARBA" id="ARBA00022475"/>
    </source>
</evidence>
<feature type="transmembrane region" description="Helical" evidence="7">
    <location>
        <begin position="263"/>
        <end position="283"/>
    </location>
</feature>
<evidence type="ECO:0000256" key="5">
    <source>
        <dbReference type="ARBA" id="ARBA00022989"/>
    </source>
</evidence>
<keyword evidence="6 7" id="KW-0472">Membrane</keyword>
<dbReference type="InterPro" id="IPR049142">
    <property type="entry name" value="MS_channel_1st"/>
</dbReference>
<accession>A0A5C5Z417</accession>
<dbReference type="Pfam" id="PF21082">
    <property type="entry name" value="MS_channel_3rd"/>
    <property type="match status" value="1"/>
</dbReference>
<sequence length="582" mass="65655" precursor="true">MRTLHRNACLLFCSFAFCVHANVAGAQQIGQFKAADTSSPHDTLRSFLEACNELHDLIQERQCVDRNSRPHREVAWRVLDCIDSSEIPAFARDQRTGEVAAALKEILDRVELPPWEQIPDAAEIQAAGGYEEFSRWRIPDTRITIERVEEGPQKHEYLFSSGTVQRAIGYFQEIDHRPYRTDGPPTSPDFYKWYLSAPGSPLLGSLVQRLPEWMRFGRTLGLTNWKWPGVILLLIIAVSVMWVLYSLQISVTNRVSPQKRLQYFPTLIFPLAAVAVPPVFLAICERYLTIRSTPLYVISFASYVVTIVAAIVALFAASTRVAESIIASPKINTYGLNAQLIRISSKLVAILLSVVLLVTGGQYLGIPIATLLASAGIGGIALALGAQDTLKNLFATIALMADKPCRVGDRIRFEGYDGFVEDIGLRSTKLRLLDGHVVTIPNEQIAGQHVENISQREHIRRSAEIRIPLDTPREQVERAIAIIREKLDQHEGMDNEFPPRVFFDEFGDDAFRIRFIYWYSPAHFWDFKAFGEKLNLEIFAAYEAEGIQFSLPLRHSYWKQDARQGPLEIQLTERSTGDLITN</sequence>
<dbReference type="PANTHER" id="PTHR30566:SF5">
    <property type="entry name" value="MECHANOSENSITIVE ION CHANNEL PROTEIN 1, MITOCHONDRIAL-RELATED"/>
    <property type="match status" value="1"/>
</dbReference>